<feature type="zinc finger region" description="CR-type" evidence="10">
    <location>
        <begin position="138"/>
        <end position="220"/>
    </location>
</feature>
<evidence type="ECO:0000256" key="7">
    <source>
        <dbReference type="ARBA" id="ARBA00023016"/>
    </source>
</evidence>
<dbReference type="InterPro" id="IPR001623">
    <property type="entry name" value="DnaJ_domain"/>
</dbReference>
<dbReference type="Gene3D" id="2.60.260.20">
    <property type="entry name" value="Urease metallochaperone UreE, N-terminal domain"/>
    <property type="match status" value="2"/>
</dbReference>
<comment type="caution">
    <text evidence="13">The sequence shown here is derived from an EMBL/GenBank/DDBJ whole genome shotgun (WGS) entry which is preliminary data.</text>
</comment>
<dbReference type="Pfam" id="PF00684">
    <property type="entry name" value="DnaJ_CXXCXGXG"/>
    <property type="match status" value="1"/>
</dbReference>
<dbReference type="InterPro" id="IPR036869">
    <property type="entry name" value="J_dom_sf"/>
</dbReference>
<evidence type="ECO:0000256" key="10">
    <source>
        <dbReference type="PROSITE-ProRule" id="PRU00546"/>
    </source>
</evidence>
<dbReference type="Proteomes" id="UP001172702">
    <property type="component" value="Unassembled WGS sequence"/>
</dbReference>
<dbReference type="PANTHER" id="PTHR43096:SF48">
    <property type="entry name" value="CHAPERONE PROTEIN DNAJ"/>
    <property type="match status" value="1"/>
</dbReference>
<dbReference type="SUPFAM" id="SSF57938">
    <property type="entry name" value="DnaJ/Hsp40 cysteine-rich domain"/>
    <property type="match status" value="1"/>
</dbReference>
<evidence type="ECO:0000256" key="8">
    <source>
        <dbReference type="ARBA" id="ARBA00023186"/>
    </source>
</evidence>
<dbReference type="PROSITE" id="PS51188">
    <property type="entry name" value="ZF_CR"/>
    <property type="match status" value="1"/>
</dbReference>
<comment type="cofactor">
    <cofactor evidence="9">
        <name>Zn(2+)</name>
        <dbReference type="ChEBI" id="CHEBI:29105"/>
    </cofactor>
    <text evidence="9">Binds 2 Zn(2+) ions per monomer.</text>
</comment>
<dbReference type="SUPFAM" id="SSF46565">
    <property type="entry name" value="Chaperone J-domain"/>
    <property type="match status" value="1"/>
</dbReference>
<feature type="binding site" evidence="9">
    <location>
        <position position="171"/>
    </location>
    <ligand>
        <name>Zn(2+)</name>
        <dbReference type="ChEBI" id="CHEBI:29105"/>
        <label>2</label>
    </ligand>
</feature>
<organism evidence="13 14">
    <name type="scientific">Dietzia maris</name>
    <dbReference type="NCBI Taxonomy" id="37915"/>
    <lineage>
        <taxon>Bacteria</taxon>
        <taxon>Bacillati</taxon>
        <taxon>Actinomycetota</taxon>
        <taxon>Actinomycetes</taxon>
        <taxon>Mycobacteriales</taxon>
        <taxon>Dietziaceae</taxon>
        <taxon>Dietzia</taxon>
    </lineage>
</organism>
<evidence type="ECO:0000256" key="5">
    <source>
        <dbReference type="ARBA" id="ARBA00022771"/>
    </source>
</evidence>
<feature type="binding site" evidence="9">
    <location>
        <position position="211"/>
    </location>
    <ligand>
        <name>Zn(2+)</name>
        <dbReference type="ChEBI" id="CHEBI:29105"/>
        <label>1</label>
    </ligand>
</feature>
<feature type="binding site" evidence="9">
    <location>
        <position position="208"/>
    </location>
    <ligand>
        <name>Zn(2+)</name>
        <dbReference type="ChEBI" id="CHEBI:29105"/>
        <label>1</label>
    </ligand>
</feature>
<dbReference type="InterPro" id="IPR012724">
    <property type="entry name" value="DnaJ"/>
</dbReference>
<feature type="binding site" evidence="9">
    <location>
        <position position="197"/>
    </location>
    <ligand>
        <name>Zn(2+)</name>
        <dbReference type="ChEBI" id="CHEBI:29105"/>
        <label>2</label>
    </ligand>
</feature>
<evidence type="ECO:0000256" key="2">
    <source>
        <dbReference type="ARBA" id="ARBA00022705"/>
    </source>
</evidence>
<feature type="domain" description="CR-type" evidence="12">
    <location>
        <begin position="138"/>
        <end position="220"/>
    </location>
</feature>
<reference evidence="13 14" key="1">
    <citation type="submission" date="2023-07" db="EMBL/GenBank/DDBJ databases">
        <title>Strategy for survival of the halotoleranting strain Dietzia MX2 from the Yakshinskoe mineral salts deposit.</title>
        <authorList>
            <person name="Kharitonova M.A."/>
            <person name="Kupriyanova-Ashina F.G."/>
            <person name="Shakirov T.R."/>
            <person name="Vafina M.S."/>
            <person name="Ilinskaya O.N."/>
        </authorList>
    </citation>
    <scope>NUCLEOTIDE SEQUENCE [LARGE SCALE GENOMIC DNA]</scope>
    <source>
        <strain evidence="13 14">MX2</strain>
    </source>
</reference>
<keyword evidence="2 9" id="KW-0235">DNA replication</keyword>
<comment type="subcellular location">
    <subcellularLocation>
        <location evidence="9">Cytoplasm</location>
    </subcellularLocation>
</comment>
<keyword evidence="14" id="KW-1185">Reference proteome</keyword>
<dbReference type="CDD" id="cd10747">
    <property type="entry name" value="DnaJ_C"/>
    <property type="match status" value="1"/>
</dbReference>
<gene>
    <name evidence="9 13" type="primary">dnaJ</name>
    <name evidence="13" type="ORF">QYF62_05230</name>
</gene>
<keyword evidence="6 9" id="KW-0862">Zinc</keyword>
<protein>
    <recommendedName>
        <fullName evidence="9">Chaperone protein DnaJ</fullName>
    </recommendedName>
</protein>
<feature type="binding site" evidence="9">
    <location>
        <position position="168"/>
    </location>
    <ligand>
        <name>Zn(2+)</name>
        <dbReference type="ChEBI" id="CHEBI:29105"/>
        <label>2</label>
    </ligand>
</feature>
<dbReference type="EMBL" id="JAUHTB010000004">
    <property type="protein sequence ID" value="MDN4505455.1"/>
    <property type="molecule type" value="Genomic_DNA"/>
</dbReference>
<evidence type="ECO:0000313" key="14">
    <source>
        <dbReference type="Proteomes" id="UP001172702"/>
    </source>
</evidence>
<dbReference type="SUPFAM" id="SSF49493">
    <property type="entry name" value="HSP40/DnaJ peptide-binding domain"/>
    <property type="match status" value="2"/>
</dbReference>
<keyword evidence="1 9" id="KW-0963">Cytoplasm</keyword>
<evidence type="ECO:0000256" key="9">
    <source>
        <dbReference type="HAMAP-Rule" id="MF_01152"/>
    </source>
</evidence>
<dbReference type="InterPro" id="IPR036410">
    <property type="entry name" value="HSP_DnaJ_Cys-rich_dom_sf"/>
</dbReference>
<keyword evidence="7 9" id="KW-0346">Stress response</keyword>
<feature type="binding site" evidence="9">
    <location>
        <position position="154"/>
    </location>
    <ligand>
        <name>Zn(2+)</name>
        <dbReference type="ChEBI" id="CHEBI:29105"/>
        <label>1</label>
    </ligand>
</feature>
<keyword evidence="3 9" id="KW-0479">Metal-binding</keyword>
<name>A0ABT8GZ42_9ACTN</name>
<dbReference type="PRINTS" id="PR00625">
    <property type="entry name" value="JDOMAIN"/>
</dbReference>
<comment type="domain">
    <text evidence="9">The J domain is necessary and sufficient to stimulate DnaK ATPase activity. Zinc center 1 plays an important role in the autonomous, DnaK-independent chaperone activity of DnaJ. Zinc center 2 is essential for interaction with DnaK and for DnaJ activity.</text>
</comment>
<dbReference type="InterPro" id="IPR008971">
    <property type="entry name" value="HSP40/DnaJ_pept-bd"/>
</dbReference>
<evidence type="ECO:0000256" key="1">
    <source>
        <dbReference type="ARBA" id="ARBA00022490"/>
    </source>
</evidence>
<dbReference type="CDD" id="cd06257">
    <property type="entry name" value="DnaJ"/>
    <property type="match status" value="1"/>
</dbReference>
<dbReference type="HAMAP" id="MF_01152">
    <property type="entry name" value="DnaJ"/>
    <property type="match status" value="1"/>
</dbReference>
<accession>A0ABT8GZ42</accession>
<feature type="domain" description="J" evidence="11">
    <location>
        <begin position="4"/>
        <end position="68"/>
    </location>
</feature>
<keyword evidence="4 9" id="KW-0677">Repeat</keyword>
<dbReference type="Pfam" id="PF00226">
    <property type="entry name" value="DnaJ"/>
    <property type="match status" value="1"/>
</dbReference>
<feature type="repeat" description="CXXCXGXG motif" evidence="9">
    <location>
        <begin position="194"/>
        <end position="201"/>
    </location>
</feature>
<evidence type="ECO:0000256" key="6">
    <source>
        <dbReference type="ARBA" id="ARBA00022833"/>
    </source>
</evidence>
<feature type="repeat" description="CXXCXGXG motif" evidence="9">
    <location>
        <begin position="208"/>
        <end position="215"/>
    </location>
</feature>
<evidence type="ECO:0000256" key="3">
    <source>
        <dbReference type="ARBA" id="ARBA00022723"/>
    </source>
</evidence>
<dbReference type="CDD" id="cd10719">
    <property type="entry name" value="DnaJ_zf"/>
    <property type="match status" value="1"/>
</dbReference>
<comment type="similarity">
    <text evidence="9">Belongs to the DnaJ family.</text>
</comment>
<dbReference type="NCBIfam" id="NF008035">
    <property type="entry name" value="PRK10767.1"/>
    <property type="match status" value="1"/>
</dbReference>
<evidence type="ECO:0000259" key="11">
    <source>
        <dbReference type="PROSITE" id="PS50076"/>
    </source>
</evidence>
<feature type="binding site" evidence="9">
    <location>
        <position position="151"/>
    </location>
    <ligand>
        <name>Zn(2+)</name>
        <dbReference type="ChEBI" id="CHEBI:29105"/>
        <label>1</label>
    </ligand>
</feature>
<keyword evidence="5 9" id="KW-0863">Zinc-finger</keyword>
<comment type="subunit">
    <text evidence="9">Homodimer.</text>
</comment>
<dbReference type="Gene3D" id="2.10.230.10">
    <property type="entry name" value="Heat shock protein DnaJ, cysteine-rich domain"/>
    <property type="match status" value="1"/>
</dbReference>
<sequence length="388" mass="40550">MSRDYYGTLGVDRGASESEIKRAYRKLARELHPDVNPSDEAREKFSEITAIYEVLTDPEKRRVVDMGGDPLDSSPGAGYGGGGGFGGGFGSGGLGDVFEAFFGGGGGGGGGRGPRSRVQPGSDALIRVTLGLDECATGVTKEIQVDTAVLCEKCHGKGSATDTPPATCGMCQGQGEIQSVQRSLLGNIMTSRPCPTCAGTGEIITDPCGECTGQGRVRRRRTVSAKIPAGVGGGMRIRLSGQGEVGPGGGPAGDLYIEVNERNHPVFVRDGEDLHCTVRVPVVDAMLGGEVELETVVGEPLTIDIPSGTQPGHTVTLTGRGMPRVRGGGAGDLTVHMEVVVPEKLDRKRRDLVEQLRRLDGDSAEVVNEDTARRGGLFSRLRDAVAGH</sequence>
<proteinExistence type="inferred from homology"/>
<dbReference type="PROSITE" id="PS50076">
    <property type="entry name" value="DNAJ_2"/>
    <property type="match status" value="1"/>
</dbReference>
<feature type="binding site" evidence="9">
    <location>
        <position position="194"/>
    </location>
    <ligand>
        <name>Zn(2+)</name>
        <dbReference type="ChEBI" id="CHEBI:29105"/>
        <label>2</label>
    </ligand>
</feature>
<dbReference type="InterPro" id="IPR001305">
    <property type="entry name" value="HSP_DnaJ_Cys-rich_dom"/>
</dbReference>
<dbReference type="PANTHER" id="PTHR43096">
    <property type="entry name" value="DNAJ HOMOLOG 1, MITOCHONDRIAL-RELATED"/>
    <property type="match status" value="1"/>
</dbReference>
<evidence type="ECO:0000313" key="13">
    <source>
        <dbReference type="EMBL" id="MDN4505455.1"/>
    </source>
</evidence>
<dbReference type="Pfam" id="PF01556">
    <property type="entry name" value="DnaJ_C"/>
    <property type="match status" value="1"/>
</dbReference>
<feature type="repeat" description="CXXCXGXG motif" evidence="9">
    <location>
        <begin position="168"/>
        <end position="175"/>
    </location>
</feature>
<dbReference type="NCBIfam" id="NF010871">
    <property type="entry name" value="PRK14278.1"/>
    <property type="match status" value="1"/>
</dbReference>
<evidence type="ECO:0000256" key="4">
    <source>
        <dbReference type="ARBA" id="ARBA00022737"/>
    </source>
</evidence>
<comment type="function">
    <text evidence="9">Participates actively in the response to hyperosmotic and heat shock by preventing the aggregation of stress-denatured proteins and by disaggregating proteins, also in an autonomous, DnaK-independent fashion. Unfolded proteins bind initially to DnaJ; upon interaction with the DnaJ-bound protein, DnaK hydrolyzes its bound ATP, resulting in the formation of a stable complex. GrpE releases ADP from DnaK; ATP binding to DnaK triggers the release of the substrate protein, thus completing the reaction cycle. Several rounds of ATP-dependent interactions between DnaJ, DnaK and GrpE are required for fully efficient folding. Also involved, together with DnaK and GrpE, in the DNA replication of plasmids through activation of initiation proteins.</text>
</comment>
<dbReference type="SMART" id="SM00271">
    <property type="entry name" value="DnaJ"/>
    <property type="match status" value="1"/>
</dbReference>
<dbReference type="InterPro" id="IPR002939">
    <property type="entry name" value="DnaJ_C"/>
</dbReference>
<evidence type="ECO:0000259" key="12">
    <source>
        <dbReference type="PROSITE" id="PS51188"/>
    </source>
</evidence>
<dbReference type="RefSeq" id="WP_301162344.1">
    <property type="nucleotide sequence ID" value="NZ_JAUHTB010000004.1"/>
</dbReference>
<dbReference type="Gene3D" id="1.10.287.110">
    <property type="entry name" value="DnaJ domain"/>
    <property type="match status" value="1"/>
</dbReference>
<keyword evidence="8 9" id="KW-0143">Chaperone</keyword>
<feature type="repeat" description="CXXCXGXG motif" evidence="9">
    <location>
        <begin position="151"/>
        <end position="158"/>
    </location>
</feature>